<keyword evidence="2" id="KW-1185">Reference proteome</keyword>
<comment type="caution">
    <text evidence="1">The sequence shown here is derived from an EMBL/GenBank/DDBJ whole genome shotgun (WGS) entry which is preliminary data.</text>
</comment>
<evidence type="ECO:0000313" key="1">
    <source>
        <dbReference type="EMBL" id="KAK6756327.1"/>
    </source>
</evidence>
<accession>A0ABR1E0V1</accession>
<dbReference type="Proteomes" id="UP001303046">
    <property type="component" value="Unassembled WGS sequence"/>
</dbReference>
<reference evidence="1 2" key="1">
    <citation type="submission" date="2023-08" db="EMBL/GenBank/DDBJ databases">
        <title>A Necator americanus chromosomal reference genome.</title>
        <authorList>
            <person name="Ilik V."/>
            <person name="Petrzelkova K.J."/>
            <person name="Pardy F."/>
            <person name="Fuh T."/>
            <person name="Niatou-Singa F.S."/>
            <person name="Gouil Q."/>
            <person name="Baker L."/>
            <person name="Ritchie M.E."/>
            <person name="Jex A.R."/>
            <person name="Gazzola D."/>
            <person name="Li H."/>
            <person name="Toshio Fujiwara R."/>
            <person name="Zhan B."/>
            <person name="Aroian R.V."/>
            <person name="Pafco B."/>
            <person name="Schwarz E.M."/>
        </authorList>
    </citation>
    <scope>NUCLEOTIDE SEQUENCE [LARGE SCALE GENOMIC DNA]</scope>
    <source>
        <strain evidence="1 2">Aroian</strain>
        <tissue evidence="1">Whole animal</tissue>
    </source>
</reference>
<sequence>MTLESCETNPPDFWTKVSNWRNLNPLDFAVWSILERKGCSFKHKPLDLQKRTPEKTFGMENDRAHSQEFSQENGRCDPKEKSFCIFIVDDFSIKLGKVTEEEYRKVWIREPE</sequence>
<dbReference type="EMBL" id="JAVFWL010000005">
    <property type="protein sequence ID" value="KAK6756327.1"/>
    <property type="molecule type" value="Genomic_DNA"/>
</dbReference>
<evidence type="ECO:0000313" key="2">
    <source>
        <dbReference type="Proteomes" id="UP001303046"/>
    </source>
</evidence>
<protein>
    <submittedName>
        <fullName evidence="1">Uncharacterized protein</fullName>
    </submittedName>
</protein>
<organism evidence="1 2">
    <name type="scientific">Necator americanus</name>
    <name type="common">Human hookworm</name>
    <dbReference type="NCBI Taxonomy" id="51031"/>
    <lineage>
        <taxon>Eukaryota</taxon>
        <taxon>Metazoa</taxon>
        <taxon>Ecdysozoa</taxon>
        <taxon>Nematoda</taxon>
        <taxon>Chromadorea</taxon>
        <taxon>Rhabditida</taxon>
        <taxon>Rhabditina</taxon>
        <taxon>Rhabditomorpha</taxon>
        <taxon>Strongyloidea</taxon>
        <taxon>Ancylostomatidae</taxon>
        <taxon>Bunostominae</taxon>
        <taxon>Necator</taxon>
    </lineage>
</organism>
<proteinExistence type="predicted"/>
<gene>
    <name evidence="1" type="primary">Necator_chrV.g19416</name>
    <name evidence="1" type="ORF">RB195_014624</name>
</gene>
<name>A0ABR1E0V1_NECAM</name>